<protein>
    <submittedName>
        <fullName evidence="2">Uncharacterized protein</fullName>
    </submittedName>
</protein>
<comment type="caution">
    <text evidence="2">The sequence shown here is derived from an EMBL/GenBank/DDBJ whole genome shotgun (WGS) entry which is preliminary data.</text>
</comment>
<evidence type="ECO:0000313" key="2">
    <source>
        <dbReference type="EMBL" id="TNN37735.1"/>
    </source>
</evidence>
<name>A0A4Z2F9X3_9TELE</name>
<organism evidence="2 3">
    <name type="scientific">Liparis tanakae</name>
    <name type="common">Tanaka's snailfish</name>
    <dbReference type="NCBI Taxonomy" id="230148"/>
    <lineage>
        <taxon>Eukaryota</taxon>
        <taxon>Metazoa</taxon>
        <taxon>Chordata</taxon>
        <taxon>Craniata</taxon>
        <taxon>Vertebrata</taxon>
        <taxon>Euteleostomi</taxon>
        <taxon>Actinopterygii</taxon>
        <taxon>Neopterygii</taxon>
        <taxon>Teleostei</taxon>
        <taxon>Neoteleostei</taxon>
        <taxon>Acanthomorphata</taxon>
        <taxon>Eupercaria</taxon>
        <taxon>Perciformes</taxon>
        <taxon>Cottioidei</taxon>
        <taxon>Cottales</taxon>
        <taxon>Liparidae</taxon>
        <taxon>Liparis</taxon>
    </lineage>
</organism>
<sequence>MSDVTGGKKSHLLFSGPFVAVSLVIVNSSFSQTGMPSPSQNHIPRWQSACRGFLRRSVHAWCSQTTSPARLPAVDEEEARVPSLGRNRSGAAAERLGHTCKMG</sequence>
<dbReference type="AlphaFoldDB" id="A0A4Z2F9X3"/>
<proteinExistence type="predicted"/>
<dbReference type="EMBL" id="SRLO01001449">
    <property type="protein sequence ID" value="TNN37735.1"/>
    <property type="molecule type" value="Genomic_DNA"/>
</dbReference>
<reference evidence="2 3" key="1">
    <citation type="submission" date="2019-03" db="EMBL/GenBank/DDBJ databases">
        <title>First draft genome of Liparis tanakae, snailfish: a comprehensive survey of snailfish specific genes.</title>
        <authorList>
            <person name="Kim W."/>
            <person name="Song I."/>
            <person name="Jeong J.-H."/>
            <person name="Kim D."/>
            <person name="Kim S."/>
            <person name="Ryu S."/>
            <person name="Song J.Y."/>
            <person name="Lee S.K."/>
        </authorList>
    </citation>
    <scope>NUCLEOTIDE SEQUENCE [LARGE SCALE GENOMIC DNA]</scope>
    <source>
        <tissue evidence="2">Muscle</tissue>
    </source>
</reference>
<accession>A0A4Z2F9X3</accession>
<gene>
    <name evidence="2" type="ORF">EYF80_052095</name>
</gene>
<evidence type="ECO:0000313" key="3">
    <source>
        <dbReference type="Proteomes" id="UP000314294"/>
    </source>
</evidence>
<dbReference type="Proteomes" id="UP000314294">
    <property type="component" value="Unassembled WGS sequence"/>
</dbReference>
<feature type="region of interest" description="Disordered" evidence="1">
    <location>
        <begin position="73"/>
        <end position="103"/>
    </location>
</feature>
<evidence type="ECO:0000256" key="1">
    <source>
        <dbReference type="SAM" id="MobiDB-lite"/>
    </source>
</evidence>
<keyword evidence="3" id="KW-1185">Reference proteome</keyword>